<accession>A0A061BD73</accession>
<evidence type="ECO:0000256" key="10">
    <source>
        <dbReference type="RuleBase" id="RU363036"/>
    </source>
</evidence>
<evidence type="ECO:0000256" key="2">
    <source>
        <dbReference type="ARBA" id="ARBA00005594"/>
    </source>
</evidence>
<dbReference type="InterPro" id="IPR002306">
    <property type="entry name" value="Trp-tRNA-ligase"/>
</dbReference>
<evidence type="ECO:0000256" key="1">
    <source>
        <dbReference type="ARBA" id="ARBA00004173"/>
    </source>
</evidence>
<comment type="subcellular location">
    <subcellularLocation>
        <location evidence="1">Mitochondrion</location>
    </subcellularLocation>
</comment>
<feature type="region of interest" description="Disordered" evidence="11">
    <location>
        <begin position="25"/>
        <end position="64"/>
    </location>
</feature>
<proteinExistence type="inferred from homology"/>
<dbReference type="AlphaFoldDB" id="A0A061BD73"/>
<dbReference type="PANTHER" id="PTHR43766">
    <property type="entry name" value="TRYPTOPHAN--TRNA LIGASE, MITOCHONDRIAL"/>
    <property type="match status" value="1"/>
</dbReference>
<gene>
    <name evidence="12" type="ORF">RHTO0S_15e03444g</name>
</gene>
<evidence type="ECO:0000256" key="11">
    <source>
        <dbReference type="SAM" id="MobiDB-lite"/>
    </source>
</evidence>
<keyword evidence="8 10" id="KW-0030">Aminoacyl-tRNA synthetase</keyword>
<evidence type="ECO:0000256" key="3">
    <source>
        <dbReference type="ARBA" id="ARBA00013161"/>
    </source>
</evidence>
<dbReference type="GO" id="GO:0004830">
    <property type="term" value="F:tryptophan-tRNA ligase activity"/>
    <property type="evidence" value="ECO:0007669"/>
    <property type="project" value="UniProtKB-EC"/>
</dbReference>
<sequence>MKLASSTSLNMAGMAGAAQRRALRAFLSQSGAPRSYSTAPTPPAPPPPPATSTSEPTSAQPARKKRVVFSGIQPTGVPHIGNHLGALAQWQRLVREVAAQPEKSRDELYFSVVGMHALTVPQDPIRLRQERRDMFAVLLALGLTDPKAGAAVFHQDQVLEHGELAWYLNTVTPVNRLMRMTTWKSKLVTLRNAKSEDEIDDSMLQLGLLAYPVLQAADILLYRTTHVPVGHDQSQHLELCRDIAQVFNRAYPGRRRDGKGKGKGPFRMPEVMLTTHPRIQSLRNPLQKMSKSAPSEASKIYLTDSPETIHSKIKTAVTDSIQGVTWDPENRPGIATLLQIYEGYSGEPVEEIAKRYTGQRGIMEMKADLGECVSEGLRGFREEFARIRTEEAFLREKEREGADKARATAARTMEDVRAAIGLD</sequence>
<organism evidence="12">
    <name type="scientific">Rhodotorula toruloides</name>
    <name type="common">Yeast</name>
    <name type="synonym">Rhodosporidium toruloides</name>
    <dbReference type="NCBI Taxonomy" id="5286"/>
    <lineage>
        <taxon>Eukaryota</taxon>
        <taxon>Fungi</taxon>
        <taxon>Dikarya</taxon>
        <taxon>Basidiomycota</taxon>
        <taxon>Pucciniomycotina</taxon>
        <taxon>Microbotryomycetes</taxon>
        <taxon>Sporidiobolales</taxon>
        <taxon>Sporidiobolaceae</taxon>
        <taxon>Rhodotorula</taxon>
    </lineage>
</organism>
<comment type="similarity">
    <text evidence="2 10">Belongs to the class-I aminoacyl-tRNA synthetase family.</text>
</comment>
<keyword evidence="6 10" id="KW-0067">ATP-binding</keyword>
<dbReference type="PANTHER" id="PTHR43766:SF1">
    <property type="entry name" value="TRYPTOPHAN--TRNA LIGASE, MITOCHONDRIAL"/>
    <property type="match status" value="1"/>
</dbReference>
<reference evidence="12" key="1">
    <citation type="journal article" date="2014" name="Genome Announc.">
        <title>Draft genome sequence of Rhodosporidium toruloides CECT1137, an oleaginous yeast of biotechnological interest.</title>
        <authorList>
            <person name="Morin N."/>
            <person name="Calcas X."/>
            <person name="Devillers H."/>
            <person name="Durrens P."/>
            <person name="Sherman D.J."/>
            <person name="Nicaud J.-M."/>
            <person name="Neuveglise C."/>
        </authorList>
    </citation>
    <scope>NUCLEOTIDE SEQUENCE</scope>
    <source>
        <strain evidence="12">CECT1137</strain>
    </source>
</reference>
<keyword evidence="5 10" id="KW-0547">Nucleotide-binding</keyword>
<dbReference type="Pfam" id="PF00579">
    <property type="entry name" value="tRNA-synt_1b"/>
    <property type="match status" value="1"/>
</dbReference>
<evidence type="ECO:0000256" key="5">
    <source>
        <dbReference type="ARBA" id="ARBA00022741"/>
    </source>
</evidence>
<dbReference type="OrthoDB" id="15808at2759"/>
<dbReference type="SUPFAM" id="SSF52374">
    <property type="entry name" value="Nucleotidylyl transferase"/>
    <property type="match status" value="1"/>
</dbReference>
<keyword evidence="4 10" id="KW-0436">Ligase</keyword>
<protein>
    <recommendedName>
        <fullName evidence="3">tryptophan--tRNA ligase</fullName>
        <ecNumber evidence="3">6.1.1.2</ecNumber>
    </recommendedName>
    <alternativeName>
        <fullName evidence="9">Tryptophanyl-tRNA synthetase</fullName>
    </alternativeName>
</protein>
<dbReference type="InterPro" id="IPR050203">
    <property type="entry name" value="Trp-tRNA_synthetase"/>
</dbReference>
<dbReference type="PRINTS" id="PR01039">
    <property type="entry name" value="TRNASYNTHTRP"/>
</dbReference>
<dbReference type="InterPro" id="IPR002305">
    <property type="entry name" value="aa-tRNA-synth_Ic"/>
</dbReference>
<dbReference type="InterPro" id="IPR014729">
    <property type="entry name" value="Rossmann-like_a/b/a_fold"/>
</dbReference>
<dbReference type="Gene3D" id="3.40.50.620">
    <property type="entry name" value="HUPs"/>
    <property type="match status" value="1"/>
</dbReference>
<evidence type="ECO:0000256" key="4">
    <source>
        <dbReference type="ARBA" id="ARBA00022598"/>
    </source>
</evidence>
<evidence type="ECO:0000313" key="12">
    <source>
        <dbReference type="EMBL" id="CDR47903.1"/>
    </source>
</evidence>
<dbReference type="FunFam" id="1.10.240.10:FF:000002">
    <property type="entry name" value="Tryptophan--tRNA ligase"/>
    <property type="match status" value="1"/>
</dbReference>
<name>A0A061BD73_RHOTO</name>
<feature type="compositionally biased region" description="Low complexity" evidence="11">
    <location>
        <begin position="51"/>
        <end position="61"/>
    </location>
</feature>
<evidence type="ECO:0000256" key="7">
    <source>
        <dbReference type="ARBA" id="ARBA00022917"/>
    </source>
</evidence>
<dbReference type="GO" id="GO:0070183">
    <property type="term" value="P:mitochondrial tryptophanyl-tRNA aminoacylation"/>
    <property type="evidence" value="ECO:0007669"/>
    <property type="project" value="TreeGrafter"/>
</dbReference>
<dbReference type="CDD" id="cd00806">
    <property type="entry name" value="TrpRS_core"/>
    <property type="match status" value="1"/>
</dbReference>
<dbReference type="EC" id="6.1.1.2" evidence="3"/>
<keyword evidence="7 10" id="KW-0648">Protein biosynthesis</keyword>
<dbReference type="EMBL" id="LK052950">
    <property type="protein sequence ID" value="CDR47903.1"/>
    <property type="molecule type" value="Genomic_DNA"/>
</dbReference>
<evidence type="ECO:0000256" key="9">
    <source>
        <dbReference type="ARBA" id="ARBA00030268"/>
    </source>
</evidence>
<dbReference type="NCBIfam" id="TIGR00233">
    <property type="entry name" value="trpS"/>
    <property type="match status" value="1"/>
</dbReference>
<evidence type="ECO:0000256" key="6">
    <source>
        <dbReference type="ARBA" id="ARBA00022840"/>
    </source>
</evidence>
<dbReference type="GO" id="GO:0005759">
    <property type="term" value="C:mitochondrial matrix"/>
    <property type="evidence" value="ECO:0007669"/>
    <property type="project" value="TreeGrafter"/>
</dbReference>
<feature type="compositionally biased region" description="Pro residues" evidence="11">
    <location>
        <begin position="40"/>
        <end position="50"/>
    </location>
</feature>
<dbReference type="GO" id="GO:0005524">
    <property type="term" value="F:ATP binding"/>
    <property type="evidence" value="ECO:0007669"/>
    <property type="project" value="UniProtKB-KW"/>
</dbReference>
<evidence type="ECO:0000256" key="8">
    <source>
        <dbReference type="ARBA" id="ARBA00023146"/>
    </source>
</evidence>
<dbReference type="Gene3D" id="1.10.240.10">
    <property type="entry name" value="Tyrosyl-Transfer RNA Synthetase"/>
    <property type="match status" value="1"/>
</dbReference>